<dbReference type="RefSeq" id="WP_216632437.1">
    <property type="nucleotide sequence ID" value="NZ_JAHLQN010000001.1"/>
</dbReference>
<name>A0ABS6FA24_9FIRM</name>
<reference evidence="1 2" key="1">
    <citation type="submission" date="2021-06" db="EMBL/GenBank/DDBJ databases">
        <authorList>
            <person name="Sun Q."/>
            <person name="Li D."/>
        </authorList>
    </citation>
    <scope>NUCLEOTIDE SEQUENCE [LARGE SCALE GENOMIC DNA]</scope>
    <source>
        <strain evidence="1 2">MSJ-2</strain>
    </source>
</reference>
<sequence>MDHIEVKINKISPSSAKGSVHVEVESGGFTISNILLRKDAGQLKISLPLISIGDQKRPAITLQGELKNRIMEELEQAYQQSTYMK</sequence>
<evidence type="ECO:0000313" key="2">
    <source>
        <dbReference type="Proteomes" id="UP000787672"/>
    </source>
</evidence>
<comment type="caution">
    <text evidence="1">The sequence shown here is derived from an EMBL/GenBank/DDBJ whole genome shotgun (WGS) entry which is preliminary data.</text>
</comment>
<dbReference type="Proteomes" id="UP000787672">
    <property type="component" value="Unassembled WGS sequence"/>
</dbReference>
<organism evidence="1 2">
    <name type="scientific">Dysosmobacter acutus</name>
    <dbReference type="NCBI Taxonomy" id="2841504"/>
    <lineage>
        <taxon>Bacteria</taxon>
        <taxon>Bacillati</taxon>
        <taxon>Bacillota</taxon>
        <taxon>Clostridia</taxon>
        <taxon>Eubacteriales</taxon>
        <taxon>Oscillospiraceae</taxon>
        <taxon>Dysosmobacter</taxon>
    </lineage>
</organism>
<dbReference type="EMBL" id="JAHLQN010000001">
    <property type="protein sequence ID" value="MBU5627027.1"/>
    <property type="molecule type" value="Genomic_DNA"/>
</dbReference>
<accession>A0ABS6FA24</accession>
<evidence type="ECO:0000313" key="1">
    <source>
        <dbReference type="EMBL" id="MBU5627027.1"/>
    </source>
</evidence>
<gene>
    <name evidence="1" type="ORF">KQI82_08920</name>
</gene>
<protein>
    <submittedName>
        <fullName evidence="1">Uncharacterized protein</fullName>
    </submittedName>
</protein>
<proteinExistence type="predicted"/>
<keyword evidence="2" id="KW-1185">Reference proteome</keyword>